<evidence type="ECO:0000313" key="10">
    <source>
        <dbReference type="EMBL" id="CAG1859667.1"/>
    </source>
</evidence>
<name>A0A804HUM4_MUSAM</name>
<dbReference type="FunCoup" id="A0A804HUM4">
    <property type="interactions" value="324"/>
</dbReference>
<sequence>MRCSVRPPLSCPFLFLITVFLFLISASSSVSVSVAVADDDVSVVAHPSKIVLPPGRTVEGSPGALLSCNRVHIHGFSRLRHPSKYPRALKVRVSVDEGDTLFRIQTVEICFHKNMSIGLGMCPSGQWQKLSKTAWVKSMSPYEHRILDMRMPPDPSRSIEVSTEEEILVHRLVFLVLGMVMMAAAHSLSESVVFYYGGAMTLGIIVVMLVILFQGMRLLPTGRRSSLAICLYSSIVGVGAFLLGYLSGLLRTILVEIGISEDMHYPLVILLLVCLVLAGAWFGYWGVRKFVLTEEGSVDSSVAYFIEWATLILSAVLILQSSLDALFAAEILGLTISILAITKRKRLRYLRRIFRRMTRPIRRRGDELWPSDHPRDDFELVSSSGRSSTPSPEILLKDNYCSTFHRIPGRRRYTREEWDAFTKEQTRKGLMELASTDDFQRWALQNVERLHLTPSPQDNRRERRRRLFPWF</sequence>
<dbReference type="EnsemblPlants" id="Ma01_t15980.1">
    <property type="protein sequence ID" value="Ma01_p15980.1"/>
    <property type="gene ID" value="Ma01_g15980"/>
</dbReference>
<protein>
    <submittedName>
        <fullName evidence="10">(wild Malaysian banana) hypothetical protein</fullName>
    </submittedName>
</protein>
<dbReference type="KEGG" id="mus:103990602"/>
<dbReference type="OMA" id="CTRVHIR"/>
<feature type="signal peptide" evidence="9">
    <location>
        <begin position="1"/>
        <end position="29"/>
    </location>
</feature>
<dbReference type="InterPro" id="IPR019358">
    <property type="entry name" value="NEMP_fam"/>
</dbReference>
<gene>
    <name evidence="10" type="ORF">GSMUA_299620.1</name>
</gene>
<dbReference type="OrthoDB" id="1890267at2759"/>
<accession>A0A804HUM4</accession>
<keyword evidence="7" id="KW-0539">Nucleus</keyword>
<keyword evidence="12" id="KW-1185">Reference proteome</keyword>
<evidence type="ECO:0000256" key="1">
    <source>
        <dbReference type="ARBA" id="ARBA00004575"/>
    </source>
</evidence>
<dbReference type="PANTHER" id="PTHR31587">
    <property type="entry name" value="TRANSMEMBRANE PROTEIN (DUF2215)"/>
    <property type="match status" value="1"/>
</dbReference>
<evidence type="ECO:0000256" key="7">
    <source>
        <dbReference type="ARBA" id="ARBA00023242"/>
    </source>
</evidence>
<comment type="subcellular location">
    <subcellularLocation>
        <location evidence="1">Nucleus inner membrane</location>
        <topology evidence="1">Multi-pass membrane protein</topology>
        <orientation evidence="1">Nucleoplasmic side</orientation>
    </subcellularLocation>
</comment>
<feature type="transmembrane region" description="Helical" evidence="8">
    <location>
        <begin position="325"/>
        <end position="342"/>
    </location>
</feature>
<dbReference type="Pfam" id="PF10225">
    <property type="entry name" value="NEMP"/>
    <property type="match status" value="1"/>
</dbReference>
<evidence type="ECO:0000313" key="12">
    <source>
        <dbReference type="Proteomes" id="UP000012960"/>
    </source>
</evidence>
<feature type="chain" id="PRO_5036219666" evidence="9">
    <location>
        <begin position="30"/>
        <end position="471"/>
    </location>
</feature>
<evidence type="ECO:0000256" key="4">
    <source>
        <dbReference type="ARBA" id="ARBA00022729"/>
    </source>
</evidence>
<evidence type="ECO:0000256" key="6">
    <source>
        <dbReference type="ARBA" id="ARBA00023136"/>
    </source>
</evidence>
<evidence type="ECO:0000313" key="11">
    <source>
        <dbReference type="EnsemblPlants" id="Ma01_p15980.1"/>
    </source>
</evidence>
<reference evidence="10" key="1">
    <citation type="submission" date="2021-03" db="EMBL/GenBank/DDBJ databases">
        <authorList>
            <consortium name="Genoscope - CEA"/>
            <person name="William W."/>
        </authorList>
    </citation>
    <scope>NUCLEOTIDE SEQUENCE</scope>
    <source>
        <strain evidence="10">Doubled-haploid Pahang</strain>
    </source>
</reference>
<keyword evidence="3 8" id="KW-0812">Transmembrane</keyword>
<dbReference type="EMBL" id="HG996466">
    <property type="protein sequence ID" value="CAG1859667.1"/>
    <property type="molecule type" value="Genomic_DNA"/>
</dbReference>
<evidence type="ECO:0000256" key="9">
    <source>
        <dbReference type="SAM" id="SignalP"/>
    </source>
</evidence>
<evidence type="ECO:0000256" key="3">
    <source>
        <dbReference type="ARBA" id="ARBA00022692"/>
    </source>
</evidence>
<keyword evidence="4 9" id="KW-0732">Signal</keyword>
<reference evidence="11" key="2">
    <citation type="submission" date="2021-05" db="UniProtKB">
        <authorList>
            <consortium name="EnsemblPlants"/>
        </authorList>
    </citation>
    <scope>IDENTIFICATION</scope>
    <source>
        <strain evidence="11">subsp. malaccensis</strain>
    </source>
</reference>
<comment type="similarity">
    <text evidence="2">Belongs to the NEMP family.</text>
</comment>
<evidence type="ECO:0000256" key="8">
    <source>
        <dbReference type="SAM" id="Phobius"/>
    </source>
</evidence>
<dbReference type="InParanoid" id="A0A804HUM4"/>
<evidence type="ECO:0000256" key="2">
    <source>
        <dbReference type="ARBA" id="ARBA00005748"/>
    </source>
</evidence>
<feature type="transmembrane region" description="Helical" evidence="8">
    <location>
        <begin position="298"/>
        <end position="319"/>
    </location>
</feature>
<proteinExistence type="inferred from homology"/>
<dbReference type="AlphaFoldDB" id="A0A804HUM4"/>
<keyword evidence="5 8" id="KW-1133">Transmembrane helix</keyword>
<feature type="transmembrane region" description="Helical" evidence="8">
    <location>
        <begin position="265"/>
        <end position="286"/>
    </location>
</feature>
<evidence type="ECO:0000256" key="5">
    <source>
        <dbReference type="ARBA" id="ARBA00022989"/>
    </source>
</evidence>
<keyword evidence="6 8" id="KW-0472">Membrane</keyword>
<dbReference type="GO" id="GO:0005637">
    <property type="term" value="C:nuclear inner membrane"/>
    <property type="evidence" value="ECO:0007669"/>
    <property type="project" value="UniProtKB-SubCell"/>
</dbReference>
<dbReference type="PANTHER" id="PTHR31587:SF4">
    <property type="entry name" value="TRANSMEMBRANE PROTEIN (DUF2215)"/>
    <property type="match status" value="1"/>
</dbReference>
<dbReference type="Gramene" id="Ma01_t15980.1">
    <property type="protein sequence ID" value="Ma01_p15980.1"/>
    <property type="gene ID" value="Ma01_g15980"/>
</dbReference>
<dbReference type="Proteomes" id="UP000012960">
    <property type="component" value="Unplaced"/>
</dbReference>
<feature type="transmembrane region" description="Helical" evidence="8">
    <location>
        <begin position="225"/>
        <end position="245"/>
    </location>
</feature>
<feature type="transmembrane region" description="Helical" evidence="8">
    <location>
        <begin position="193"/>
        <end position="213"/>
    </location>
</feature>
<organism evidence="11 12">
    <name type="scientific">Musa acuminata subsp. malaccensis</name>
    <name type="common">Wild banana</name>
    <name type="synonym">Musa malaccensis</name>
    <dbReference type="NCBI Taxonomy" id="214687"/>
    <lineage>
        <taxon>Eukaryota</taxon>
        <taxon>Viridiplantae</taxon>
        <taxon>Streptophyta</taxon>
        <taxon>Embryophyta</taxon>
        <taxon>Tracheophyta</taxon>
        <taxon>Spermatophyta</taxon>
        <taxon>Magnoliopsida</taxon>
        <taxon>Liliopsida</taxon>
        <taxon>Zingiberales</taxon>
        <taxon>Musaceae</taxon>
        <taxon>Musa</taxon>
    </lineage>
</organism>